<name>A0ABP0WLK1_9BRYO</name>
<evidence type="ECO:0008006" key="5">
    <source>
        <dbReference type="Google" id="ProtNLM"/>
    </source>
</evidence>
<reference evidence="3" key="1">
    <citation type="submission" date="2024-02" db="EMBL/GenBank/DDBJ databases">
        <authorList>
            <consortium name="ELIXIR-Norway"/>
            <consortium name="Elixir Norway"/>
        </authorList>
    </citation>
    <scope>NUCLEOTIDE SEQUENCE</scope>
</reference>
<dbReference type="PANTHER" id="PTHR37205:SF1">
    <property type="entry name" value="F23A5.30 PROTEIN"/>
    <property type="match status" value="1"/>
</dbReference>
<feature type="region of interest" description="Disordered" evidence="2">
    <location>
        <begin position="1"/>
        <end position="59"/>
    </location>
</feature>
<organism evidence="3 4">
    <name type="scientific">Sphagnum jensenii</name>
    <dbReference type="NCBI Taxonomy" id="128206"/>
    <lineage>
        <taxon>Eukaryota</taxon>
        <taxon>Viridiplantae</taxon>
        <taxon>Streptophyta</taxon>
        <taxon>Embryophyta</taxon>
        <taxon>Bryophyta</taxon>
        <taxon>Sphagnophytina</taxon>
        <taxon>Sphagnopsida</taxon>
        <taxon>Sphagnales</taxon>
        <taxon>Sphagnaceae</taxon>
        <taxon>Sphagnum</taxon>
    </lineage>
</organism>
<proteinExistence type="predicted"/>
<evidence type="ECO:0000313" key="4">
    <source>
        <dbReference type="Proteomes" id="UP001497444"/>
    </source>
</evidence>
<keyword evidence="4" id="KW-1185">Reference proteome</keyword>
<dbReference type="Proteomes" id="UP001497444">
    <property type="component" value="Chromosome 18"/>
</dbReference>
<accession>A0ABP0WLK1</accession>
<keyword evidence="1" id="KW-0175">Coiled coil</keyword>
<dbReference type="EMBL" id="OZ020113">
    <property type="protein sequence ID" value="CAK9266578.1"/>
    <property type="molecule type" value="Genomic_DNA"/>
</dbReference>
<gene>
    <name evidence="3" type="ORF">CSSPJE1EN1_LOCUS12056</name>
</gene>
<feature type="compositionally biased region" description="Low complexity" evidence="2">
    <location>
        <begin position="14"/>
        <end position="24"/>
    </location>
</feature>
<protein>
    <recommendedName>
        <fullName evidence="5">Protein HEADING DATE REPRESSOR 1-like</fullName>
    </recommendedName>
</protein>
<evidence type="ECO:0000313" key="3">
    <source>
        <dbReference type="EMBL" id="CAK9266578.1"/>
    </source>
</evidence>
<sequence length="212" mass="24520">MAEPVLPVRPVLLSDSSSSSSSSSGHHTRKERPAYDSVSYEEVQEEDGTRRQLLNSDSRKERFAYNDSLHNSDQMHELSERRRALFEPLGPTLWGPRDGSPQSTLPPPDFDFFSYPRGWVVGKRRKLVNVDVVESMRHIAVQEMNRKDREINGLNEQLEEDSRTMSYLQLQLQQERNKRIQAERENKMLQSQVGMLMSMLNDAEEAVNNEEI</sequence>
<dbReference type="PANTHER" id="PTHR37205">
    <property type="entry name" value="F23A5.30 PROTEIN"/>
    <property type="match status" value="1"/>
</dbReference>
<feature type="coiled-coil region" evidence="1">
    <location>
        <begin position="141"/>
        <end position="192"/>
    </location>
</feature>
<evidence type="ECO:0000256" key="1">
    <source>
        <dbReference type="SAM" id="Coils"/>
    </source>
</evidence>
<evidence type="ECO:0000256" key="2">
    <source>
        <dbReference type="SAM" id="MobiDB-lite"/>
    </source>
</evidence>
<dbReference type="InterPro" id="IPR038864">
    <property type="entry name" value="HDR1"/>
</dbReference>